<dbReference type="InterPro" id="IPR007893">
    <property type="entry name" value="Spore_coat_U/FanG"/>
</dbReference>
<dbReference type="KEGG" id="acru:HHL28_08630"/>
<dbReference type="EMBL" id="CP051775">
    <property type="protein sequence ID" value="QJE73142.1"/>
    <property type="molecule type" value="Genomic_DNA"/>
</dbReference>
<dbReference type="Pfam" id="PF05229">
    <property type="entry name" value="SCPU"/>
    <property type="match status" value="1"/>
</dbReference>
<organism evidence="3 4">
    <name type="scientific">Aerophototrophica crusticola</name>
    <dbReference type="NCBI Taxonomy" id="1709002"/>
    <lineage>
        <taxon>Bacteria</taxon>
        <taxon>Pseudomonadati</taxon>
        <taxon>Pseudomonadota</taxon>
        <taxon>Alphaproteobacteria</taxon>
        <taxon>Rhodospirillales</taxon>
        <taxon>Rhodospirillaceae</taxon>
        <taxon>Aerophototrophica</taxon>
    </lineage>
</organism>
<evidence type="ECO:0000256" key="1">
    <source>
        <dbReference type="SAM" id="SignalP"/>
    </source>
</evidence>
<reference evidence="3" key="1">
    <citation type="submission" date="2020-04" db="EMBL/GenBank/DDBJ databases">
        <title>A desert anoxygenic phototrophic bacterium fixes CO2 using RubisCO under aerobic conditions.</title>
        <authorList>
            <person name="Tang K."/>
        </authorList>
    </citation>
    <scope>NUCLEOTIDE SEQUENCE [LARGE SCALE GENOMIC DNA]</scope>
    <source>
        <strain evidence="3">MIMtkB3</strain>
    </source>
</reference>
<keyword evidence="1" id="KW-0732">Signal</keyword>
<proteinExistence type="predicted"/>
<evidence type="ECO:0000259" key="2">
    <source>
        <dbReference type="Pfam" id="PF05229"/>
    </source>
</evidence>
<name>A0A858R7A8_9PROT</name>
<protein>
    <submittedName>
        <fullName evidence="3">Fimbrial major subunit CsuA/B family protein</fullName>
    </submittedName>
</protein>
<evidence type="ECO:0000313" key="4">
    <source>
        <dbReference type="Proteomes" id="UP000501891"/>
    </source>
</evidence>
<feature type="domain" description="Spore coat protein U/FanG" evidence="2">
    <location>
        <begin position="29"/>
        <end position="148"/>
    </location>
</feature>
<feature type="signal peptide" evidence="1">
    <location>
        <begin position="1"/>
        <end position="19"/>
    </location>
</feature>
<feature type="chain" id="PRO_5032737673" evidence="1">
    <location>
        <begin position="20"/>
        <end position="152"/>
    </location>
</feature>
<keyword evidence="4" id="KW-1185">Reference proteome</keyword>
<evidence type="ECO:0000313" key="3">
    <source>
        <dbReference type="EMBL" id="QJE73142.1"/>
    </source>
</evidence>
<dbReference type="AlphaFoldDB" id="A0A858R7A8"/>
<gene>
    <name evidence="3" type="ORF">HHL28_08630</name>
</gene>
<sequence>MFKSFATAALLAAATVAAAAPASANTSGNIQLKGSVTQSCTIQVQDLGQSLNLSGGENQKTVGSVTETCNAGQGYRITLASANAGKLRSGNNAIDYQVAYESQSGNLGGQMVIDRATAQFGRKADLKVTIPASAQYIAGEYADTVTVTIAAK</sequence>
<accession>A0A858R7A8</accession>
<dbReference type="Proteomes" id="UP000501891">
    <property type="component" value="Chromosome"/>
</dbReference>